<organism evidence="1 2">
    <name type="scientific">Catenulispora pinistramenti</name>
    <dbReference type="NCBI Taxonomy" id="2705254"/>
    <lineage>
        <taxon>Bacteria</taxon>
        <taxon>Bacillati</taxon>
        <taxon>Actinomycetota</taxon>
        <taxon>Actinomycetes</taxon>
        <taxon>Catenulisporales</taxon>
        <taxon>Catenulisporaceae</taxon>
        <taxon>Catenulispora</taxon>
    </lineage>
</organism>
<dbReference type="EMBL" id="JAAFYZ010000163">
    <property type="protein sequence ID" value="MBS2551939.1"/>
    <property type="molecule type" value="Genomic_DNA"/>
</dbReference>
<sequence>MGESIHIVLDETAMVAAMPTPELPNGAVVATTDISRWDHRPVRLLDLNP</sequence>
<name>A0ABS5L178_9ACTN</name>
<gene>
    <name evidence="1" type="ORF">KGQ19_34255</name>
</gene>
<reference evidence="1 2" key="1">
    <citation type="submission" date="2020-02" db="EMBL/GenBank/DDBJ databases">
        <title>Acidophilic actinobacteria isolated from forest soil.</title>
        <authorList>
            <person name="Golinska P."/>
        </authorList>
    </citation>
    <scope>NUCLEOTIDE SEQUENCE [LARGE SCALE GENOMIC DNA]</scope>
    <source>
        <strain evidence="1 2">NL8</strain>
    </source>
</reference>
<accession>A0ABS5L178</accession>
<dbReference type="Proteomes" id="UP000730482">
    <property type="component" value="Unassembled WGS sequence"/>
</dbReference>
<protein>
    <submittedName>
        <fullName evidence="1">Uncharacterized protein</fullName>
    </submittedName>
</protein>
<evidence type="ECO:0000313" key="1">
    <source>
        <dbReference type="EMBL" id="MBS2551939.1"/>
    </source>
</evidence>
<evidence type="ECO:0000313" key="2">
    <source>
        <dbReference type="Proteomes" id="UP000730482"/>
    </source>
</evidence>
<keyword evidence="2" id="KW-1185">Reference proteome</keyword>
<comment type="caution">
    <text evidence="1">The sequence shown here is derived from an EMBL/GenBank/DDBJ whole genome shotgun (WGS) entry which is preliminary data.</text>
</comment>
<dbReference type="RefSeq" id="WP_212017056.1">
    <property type="nucleotide sequence ID" value="NZ_JAAFYZ010000163.1"/>
</dbReference>
<proteinExistence type="predicted"/>